<evidence type="ECO:0000256" key="1">
    <source>
        <dbReference type="ARBA" id="ARBA00001970"/>
    </source>
</evidence>
<proteinExistence type="inferred from homology"/>
<evidence type="ECO:0000256" key="8">
    <source>
        <dbReference type="SAM" id="Phobius"/>
    </source>
</evidence>
<comment type="similarity">
    <text evidence="7">Belongs to the chloroperoxidase family.</text>
</comment>
<reference evidence="10 11" key="1">
    <citation type="submission" date="2014-04" db="EMBL/GenBank/DDBJ databases">
        <authorList>
            <consortium name="DOE Joint Genome Institute"/>
            <person name="Kuo A."/>
            <person name="Tarkka M."/>
            <person name="Buscot F."/>
            <person name="Kohler A."/>
            <person name="Nagy L.G."/>
            <person name="Floudas D."/>
            <person name="Copeland A."/>
            <person name="Barry K.W."/>
            <person name="Cichocki N."/>
            <person name="Veneault-Fourrey C."/>
            <person name="LaButti K."/>
            <person name="Lindquist E.A."/>
            <person name="Lipzen A."/>
            <person name="Lundell T."/>
            <person name="Morin E."/>
            <person name="Murat C."/>
            <person name="Sun H."/>
            <person name="Tunlid A."/>
            <person name="Henrissat B."/>
            <person name="Grigoriev I.V."/>
            <person name="Hibbett D.S."/>
            <person name="Martin F."/>
            <person name="Nordberg H.P."/>
            <person name="Cantor M.N."/>
            <person name="Hua S.X."/>
        </authorList>
    </citation>
    <scope>NUCLEOTIDE SEQUENCE [LARGE SCALE GENOMIC DNA]</scope>
    <source>
        <strain evidence="10 11">F 1598</strain>
    </source>
</reference>
<feature type="domain" description="Heme haloperoxidase family profile" evidence="9">
    <location>
        <begin position="49"/>
        <end position="259"/>
    </location>
</feature>
<gene>
    <name evidence="10" type="ORF">PILCRDRAFT_829574</name>
</gene>
<keyword evidence="2" id="KW-0575">Peroxidase</keyword>
<sequence length="287" mass="31649">MGLVSALANFFSSIYIFLWDTLLAFGNLVLPKRPTALVVPDGHPGFGGKWPEYVPAKEGDSRCSCPGINALANHGIIAHDGRNISFVELAQQVQVTYNMAPTFCIFLSKYMAGFMKKDYSKDAFDLKDLDEHNKIEHDGSLIREDIYFEPDSAKIAPHLIEKLLDSASGKDADGKPVLTYSDLAKAFSQRQADSKANNPDFSMTNLLRMFAFGNCAAMALVFGGKVEDLRPFLLEERIVDGWVPWTKKRYGITMGAFNVASTKIALRTKTVPPTMVATLPLSTESPK</sequence>
<dbReference type="PROSITE" id="PS51405">
    <property type="entry name" value="HEME_HALOPEROXIDASE"/>
    <property type="match status" value="1"/>
</dbReference>
<dbReference type="OrthoDB" id="407298at2759"/>
<organism evidence="10 11">
    <name type="scientific">Piloderma croceum (strain F 1598)</name>
    <dbReference type="NCBI Taxonomy" id="765440"/>
    <lineage>
        <taxon>Eukaryota</taxon>
        <taxon>Fungi</taxon>
        <taxon>Dikarya</taxon>
        <taxon>Basidiomycota</taxon>
        <taxon>Agaricomycotina</taxon>
        <taxon>Agaricomycetes</taxon>
        <taxon>Agaricomycetidae</taxon>
        <taxon>Atheliales</taxon>
        <taxon>Atheliaceae</taxon>
        <taxon>Piloderma</taxon>
    </lineage>
</organism>
<dbReference type="STRING" id="765440.A0A0C3EYG7"/>
<evidence type="ECO:0000259" key="9">
    <source>
        <dbReference type="PROSITE" id="PS51405"/>
    </source>
</evidence>
<dbReference type="AlphaFoldDB" id="A0A0C3EYG7"/>
<dbReference type="Pfam" id="PF01328">
    <property type="entry name" value="Peroxidase_2"/>
    <property type="match status" value="1"/>
</dbReference>
<evidence type="ECO:0000313" key="10">
    <source>
        <dbReference type="EMBL" id="KIM72776.1"/>
    </source>
</evidence>
<reference evidence="11" key="2">
    <citation type="submission" date="2015-01" db="EMBL/GenBank/DDBJ databases">
        <title>Evolutionary Origins and Diversification of the Mycorrhizal Mutualists.</title>
        <authorList>
            <consortium name="DOE Joint Genome Institute"/>
            <consortium name="Mycorrhizal Genomics Consortium"/>
            <person name="Kohler A."/>
            <person name="Kuo A."/>
            <person name="Nagy L.G."/>
            <person name="Floudas D."/>
            <person name="Copeland A."/>
            <person name="Barry K.W."/>
            <person name="Cichocki N."/>
            <person name="Veneault-Fourrey C."/>
            <person name="LaButti K."/>
            <person name="Lindquist E.A."/>
            <person name="Lipzen A."/>
            <person name="Lundell T."/>
            <person name="Morin E."/>
            <person name="Murat C."/>
            <person name="Riley R."/>
            <person name="Ohm R."/>
            <person name="Sun H."/>
            <person name="Tunlid A."/>
            <person name="Henrissat B."/>
            <person name="Grigoriev I.V."/>
            <person name="Hibbett D.S."/>
            <person name="Martin F."/>
        </authorList>
    </citation>
    <scope>NUCLEOTIDE SEQUENCE [LARGE SCALE GENOMIC DNA]</scope>
    <source>
        <strain evidence="11">F 1598</strain>
    </source>
</reference>
<keyword evidence="3" id="KW-0349">Heme</keyword>
<name>A0A0C3EYG7_PILCF</name>
<keyword evidence="11" id="KW-1185">Reference proteome</keyword>
<comment type="cofactor">
    <cofactor evidence="1">
        <name>heme b</name>
        <dbReference type="ChEBI" id="CHEBI:60344"/>
    </cofactor>
</comment>
<protein>
    <recommendedName>
        <fullName evidence="9">Heme haloperoxidase family profile domain-containing protein</fullName>
    </recommendedName>
</protein>
<dbReference type="Gene3D" id="1.10.489.10">
    <property type="entry name" value="Chloroperoxidase-like"/>
    <property type="match status" value="1"/>
</dbReference>
<dbReference type="GO" id="GO:0004601">
    <property type="term" value="F:peroxidase activity"/>
    <property type="evidence" value="ECO:0007669"/>
    <property type="project" value="UniProtKB-KW"/>
</dbReference>
<dbReference type="Proteomes" id="UP000054166">
    <property type="component" value="Unassembled WGS sequence"/>
</dbReference>
<dbReference type="InterPro" id="IPR000028">
    <property type="entry name" value="Chloroperoxidase"/>
</dbReference>
<evidence type="ECO:0000256" key="2">
    <source>
        <dbReference type="ARBA" id="ARBA00022559"/>
    </source>
</evidence>
<evidence type="ECO:0000256" key="4">
    <source>
        <dbReference type="ARBA" id="ARBA00022723"/>
    </source>
</evidence>
<keyword evidence="8" id="KW-1133">Transmembrane helix</keyword>
<feature type="transmembrane region" description="Helical" evidence="8">
    <location>
        <begin position="6"/>
        <end position="30"/>
    </location>
</feature>
<keyword evidence="6" id="KW-0408">Iron</keyword>
<dbReference type="InterPro" id="IPR036851">
    <property type="entry name" value="Chloroperoxidase-like_sf"/>
</dbReference>
<dbReference type="PANTHER" id="PTHR33577">
    <property type="entry name" value="STERIGMATOCYSTIN BIOSYNTHESIS PEROXIDASE STCC-RELATED"/>
    <property type="match status" value="1"/>
</dbReference>
<evidence type="ECO:0000256" key="5">
    <source>
        <dbReference type="ARBA" id="ARBA00023002"/>
    </source>
</evidence>
<keyword evidence="5" id="KW-0560">Oxidoreductase</keyword>
<dbReference type="InParanoid" id="A0A0C3EYG7"/>
<dbReference type="HOGENOM" id="CLU_050230_1_0_1"/>
<evidence type="ECO:0000256" key="6">
    <source>
        <dbReference type="ARBA" id="ARBA00023004"/>
    </source>
</evidence>
<keyword evidence="8" id="KW-0472">Membrane</keyword>
<evidence type="ECO:0000313" key="11">
    <source>
        <dbReference type="Proteomes" id="UP000054166"/>
    </source>
</evidence>
<dbReference type="GO" id="GO:0046872">
    <property type="term" value="F:metal ion binding"/>
    <property type="evidence" value="ECO:0007669"/>
    <property type="project" value="UniProtKB-KW"/>
</dbReference>
<dbReference type="EMBL" id="KN833107">
    <property type="protein sequence ID" value="KIM72776.1"/>
    <property type="molecule type" value="Genomic_DNA"/>
</dbReference>
<evidence type="ECO:0000256" key="7">
    <source>
        <dbReference type="ARBA" id="ARBA00025795"/>
    </source>
</evidence>
<dbReference type="SUPFAM" id="SSF47571">
    <property type="entry name" value="Cloroperoxidase"/>
    <property type="match status" value="1"/>
</dbReference>
<keyword evidence="8" id="KW-0812">Transmembrane</keyword>
<keyword evidence="4" id="KW-0479">Metal-binding</keyword>
<evidence type="ECO:0000256" key="3">
    <source>
        <dbReference type="ARBA" id="ARBA00022617"/>
    </source>
</evidence>
<accession>A0A0C3EYG7</accession>
<dbReference type="PANTHER" id="PTHR33577:SF18">
    <property type="entry name" value="HEME HALOPEROXIDASE FAMILY PROFILE DOMAIN-CONTAINING PROTEIN"/>
    <property type="match status" value="1"/>
</dbReference>